<organism evidence="1 2">
    <name type="scientific">Zingiber officinale</name>
    <name type="common">Ginger</name>
    <name type="synonym">Amomum zingiber</name>
    <dbReference type="NCBI Taxonomy" id="94328"/>
    <lineage>
        <taxon>Eukaryota</taxon>
        <taxon>Viridiplantae</taxon>
        <taxon>Streptophyta</taxon>
        <taxon>Embryophyta</taxon>
        <taxon>Tracheophyta</taxon>
        <taxon>Spermatophyta</taxon>
        <taxon>Magnoliopsida</taxon>
        <taxon>Liliopsida</taxon>
        <taxon>Zingiberales</taxon>
        <taxon>Zingiberaceae</taxon>
        <taxon>Zingiber</taxon>
    </lineage>
</organism>
<name>A0A8J5LTC8_ZINOF</name>
<sequence>MSPMVHEKATIVICSLVKLGNWGTLLISEGTIPLLIQLLESNNFIAQEKEVFLVQKFSASTVTSRSITSYGGIPPLIDLYQVSDSISQSIIAATFKNLSAMPEVTQTLVDEGIFHVMINVLNYDIVMDLKEQAAECMLQLTPKPRNSSS</sequence>
<accession>A0A8J5LTC8</accession>
<dbReference type="InterPro" id="IPR011989">
    <property type="entry name" value="ARM-like"/>
</dbReference>
<dbReference type="AlphaFoldDB" id="A0A8J5LTC8"/>
<reference evidence="1 2" key="1">
    <citation type="submission" date="2020-08" db="EMBL/GenBank/DDBJ databases">
        <title>Plant Genome Project.</title>
        <authorList>
            <person name="Zhang R.-G."/>
        </authorList>
    </citation>
    <scope>NUCLEOTIDE SEQUENCE [LARGE SCALE GENOMIC DNA]</scope>
    <source>
        <tissue evidence="1">Rhizome</tissue>
    </source>
</reference>
<dbReference type="InterPro" id="IPR016024">
    <property type="entry name" value="ARM-type_fold"/>
</dbReference>
<dbReference type="EMBL" id="JACMSC010000004">
    <property type="protein sequence ID" value="KAG6525449.1"/>
    <property type="molecule type" value="Genomic_DNA"/>
</dbReference>
<dbReference type="SUPFAM" id="SSF48371">
    <property type="entry name" value="ARM repeat"/>
    <property type="match status" value="1"/>
</dbReference>
<comment type="caution">
    <text evidence="1">The sequence shown here is derived from an EMBL/GenBank/DDBJ whole genome shotgun (WGS) entry which is preliminary data.</text>
</comment>
<evidence type="ECO:0000313" key="1">
    <source>
        <dbReference type="EMBL" id="KAG6525449.1"/>
    </source>
</evidence>
<gene>
    <name evidence="1" type="ORF">ZIOFF_015405</name>
</gene>
<evidence type="ECO:0008006" key="3">
    <source>
        <dbReference type="Google" id="ProtNLM"/>
    </source>
</evidence>
<evidence type="ECO:0000313" key="2">
    <source>
        <dbReference type="Proteomes" id="UP000734854"/>
    </source>
</evidence>
<dbReference type="PANTHER" id="PTHR46043:SF9">
    <property type="entry name" value="ARM REPEAT SUPERFAMILY PROTEIN"/>
    <property type="match status" value="1"/>
</dbReference>
<protein>
    <recommendedName>
        <fullName evidence="3">ARM repeat superfamily protein</fullName>
    </recommendedName>
</protein>
<proteinExistence type="predicted"/>
<dbReference type="Gene3D" id="1.25.10.10">
    <property type="entry name" value="Leucine-rich Repeat Variant"/>
    <property type="match status" value="1"/>
</dbReference>
<dbReference type="Proteomes" id="UP000734854">
    <property type="component" value="Unassembled WGS sequence"/>
</dbReference>
<keyword evidence="2" id="KW-1185">Reference proteome</keyword>
<dbReference type="PANTHER" id="PTHR46043">
    <property type="entry name" value="ARM REPEAT SUPERFAMILY PROTEIN"/>
    <property type="match status" value="1"/>
</dbReference>